<evidence type="ECO:0000256" key="7">
    <source>
        <dbReference type="ARBA" id="ARBA00023136"/>
    </source>
</evidence>
<dbReference type="SMART" id="SM00369">
    <property type="entry name" value="LRR_TYP"/>
    <property type="match status" value="2"/>
</dbReference>
<comment type="subcellular location">
    <subcellularLocation>
        <location evidence="1">Membrane</location>
        <topology evidence="1">Single-pass membrane protein</topology>
    </subcellularLocation>
</comment>
<dbReference type="Pfam" id="PF13855">
    <property type="entry name" value="LRR_8"/>
    <property type="match status" value="1"/>
</dbReference>
<dbReference type="GO" id="GO:0038023">
    <property type="term" value="F:signaling receptor activity"/>
    <property type="evidence" value="ECO:0007669"/>
    <property type="project" value="TreeGrafter"/>
</dbReference>
<dbReference type="InterPro" id="IPR032675">
    <property type="entry name" value="LRR_dom_sf"/>
</dbReference>
<dbReference type="Proteomes" id="UP000285301">
    <property type="component" value="Unassembled WGS sequence"/>
</dbReference>
<dbReference type="AlphaFoldDB" id="A0A3S3QRP3"/>
<protein>
    <submittedName>
        <fullName evidence="9">Uncharacterized protein</fullName>
    </submittedName>
</protein>
<evidence type="ECO:0000313" key="11">
    <source>
        <dbReference type="Proteomes" id="UP000285301"/>
    </source>
</evidence>
<dbReference type="PANTHER" id="PTHR24365:SF541">
    <property type="entry name" value="PROTEIN TOLL-RELATED"/>
    <property type="match status" value="1"/>
</dbReference>
<dbReference type="STRING" id="1965070.A0A3S3QRP3"/>
<dbReference type="InterPro" id="IPR003591">
    <property type="entry name" value="Leu-rich_rpt_typical-subtyp"/>
</dbReference>
<name>A0A3S3QRP3_9ACAR</name>
<keyword evidence="8" id="KW-0325">Glycoprotein</keyword>
<accession>A0A3S3QRP3</accession>
<dbReference type="SUPFAM" id="SSF52058">
    <property type="entry name" value="L domain-like"/>
    <property type="match status" value="1"/>
</dbReference>
<reference evidence="9" key="2">
    <citation type="submission" date="2018-11" db="EMBL/GenBank/DDBJ databases">
        <title>Trombidioid mite genomics.</title>
        <authorList>
            <person name="Dong X."/>
        </authorList>
    </citation>
    <scope>NUCLEOTIDE SEQUENCE</scope>
    <source>
        <strain evidence="9">UoL-WK</strain>
    </source>
</reference>
<keyword evidence="3" id="KW-0812">Transmembrane</keyword>
<sequence length="151" mass="18210">MLESCDYFSRFINVKTLVWRKTTFVKKISLTLFGGKVFQNLHTLDLSENEIEELDEEIFRYFPRLTHLKLNNNRIIMISWSTLAPIWFNLSEFQLNGNPLDCHDYCWIYDEDKYPHPQFFDSTSCQYHKRGQVRLTFFHKLVEMINECPAR</sequence>
<evidence type="ECO:0000256" key="1">
    <source>
        <dbReference type="ARBA" id="ARBA00004167"/>
    </source>
</evidence>
<proteinExistence type="predicted"/>
<keyword evidence="6" id="KW-1133">Transmembrane helix</keyword>
<dbReference type="GO" id="GO:0007165">
    <property type="term" value="P:signal transduction"/>
    <property type="evidence" value="ECO:0007669"/>
    <property type="project" value="TreeGrafter"/>
</dbReference>
<keyword evidence="4" id="KW-0732">Signal</keyword>
<evidence type="ECO:0000256" key="6">
    <source>
        <dbReference type="ARBA" id="ARBA00022989"/>
    </source>
</evidence>
<dbReference type="Gene3D" id="3.80.10.10">
    <property type="entry name" value="Ribonuclease Inhibitor"/>
    <property type="match status" value="1"/>
</dbReference>
<keyword evidence="7" id="KW-0472">Membrane</keyword>
<evidence type="ECO:0000256" key="2">
    <source>
        <dbReference type="ARBA" id="ARBA00022614"/>
    </source>
</evidence>
<evidence type="ECO:0000256" key="5">
    <source>
        <dbReference type="ARBA" id="ARBA00022737"/>
    </source>
</evidence>
<keyword evidence="5" id="KW-0677">Repeat</keyword>
<evidence type="ECO:0000313" key="9">
    <source>
        <dbReference type="EMBL" id="RWS12924.1"/>
    </source>
</evidence>
<comment type="caution">
    <text evidence="9">The sequence shown here is derived from an EMBL/GenBank/DDBJ whole genome shotgun (WGS) entry which is preliminary data.</text>
</comment>
<organism evidence="9 11">
    <name type="scientific">Dinothrombium tinctorium</name>
    <dbReference type="NCBI Taxonomy" id="1965070"/>
    <lineage>
        <taxon>Eukaryota</taxon>
        <taxon>Metazoa</taxon>
        <taxon>Ecdysozoa</taxon>
        <taxon>Arthropoda</taxon>
        <taxon>Chelicerata</taxon>
        <taxon>Arachnida</taxon>
        <taxon>Acari</taxon>
        <taxon>Acariformes</taxon>
        <taxon>Trombidiformes</taxon>
        <taxon>Prostigmata</taxon>
        <taxon>Anystina</taxon>
        <taxon>Parasitengona</taxon>
        <taxon>Trombidioidea</taxon>
        <taxon>Trombidiidae</taxon>
        <taxon>Dinothrombium</taxon>
    </lineage>
</organism>
<dbReference type="EMBL" id="NCKU01001160">
    <property type="protein sequence ID" value="RWS12924.1"/>
    <property type="molecule type" value="Genomic_DNA"/>
</dbReference>
<evidence type="ECO:0000256" key="3">
    <source>
        <dbReference type="ARBA" id="ARBA00022692"/>
    </source>
</evidence>
<dbReference type="EMBL" id="NCKU01001147">
    <property type="protein sequence ID" value="RWS12970.1"/>
    <property type="molecule type" value="Genomic_DNA"/>
</dbReference>
<keyword evidence="2" id="KW-0433">Leucine-rich repeat</keyword>
<keyword evidence="11" id="KW-1185">Reference proteome</keyword>
<dbReference type="GO" id="GO:0005886">
    <property type="term" value="C:plasma membrane"/>
    <property type="evidence" value="ECO:0007669"/>
    <property type="project" value="TreeGrafter"/>
</dbReference>
<dbReference type="PROSITE" id="PS51450">
    <property type="entry name" value="LRR"/>
    <property type="match status" value="1"/>
</dbReference>
<evidence type="ECO:0000256" key="4">
    <source>
        <dbReference type="ARBA" id="ARBA00022729"/>
    </source>
</evidence>
<dbReference type="InterPro" id="IPR001611">
    <property type="entry name" value="Leu-rich_rpt"/>
</dbReference>
<dbReference type="PANTHER" id="PTHR24365">
    <property type="entry name" value="TOLL-LIKE RECEPTOR"/>
    <property type="match status" value="1"/>
</dbReference>
<gene>
    <name evidence="10" type="ORF">B4U79_17980</name>
    <name evidence="9" type="ORF">B4U79_17983</name>
</gene>
<evidence type="ECO:0000313" key="10">
    <source>
        <dbReference type="EMBL" id="RWS12970.1"/>
    </source>
</evidence>
<evidence type="ECO:0000256" key="8">
    <source>
        <dbReference type="ARBA" id="ARBA00023180"/>
    </source>
</evidence>
<reference evidence="9 11" key="1">
    <citation type="journal article" date="2018" name="Gigascience">
        <title>Genomes of trombidid mites reveal novel predicted allergens and laterally-transferred genes associated with secondary metabolism.</title>
        <authorList>
            <person name="Dong X."/>
            <person name="Chaisiri K."/>
            <person name="Xia D."/>
            <person name="Armstrong S.D."/>
            <person name="Fang Y."/>
            <person name="Donnelly M.J."/>
            <person name="Kadowaki T."/>
            <person name="McGarry J.W."/>
            <person name="Darby A.C."/>
            <person name="Makepeace B.L."/>
        </authorList>
    </citation>
    <scope>NUCLEOTIDE SEQUENCE [LARGE SCALE GENOMIC DNA]</scope>
    <source>
        <strain evidence="9">UoL-WK</strain>
    </source>
</reference>